<dbReference type="EMBL" id="JACGCM010000309">
    <property type="protein sequence ID" value="KAF6173980.1"/>
    <property type="molecule type" value="Genomic_DNA"/>
</dbReference>
<dbReference type="AlphaFoldDB" id="A0A7J7P3R9"/>
<proteinExistence type="predicted"/>
<name>A0A7J7P3R9_9MAGN</name>
<protein>
    <submittedName>
        <fullName evidence="2">Uncharacterized protein</fullName>
    </submittedName>
</protein>
<gene>
    <name evidence="2" type="ORF">GIB67_039931</name>
</gene>
<sequence>MMVYLMMHAVRVVLDWFQWLRETVEILGEDWKNCGDSNIHPWENRFGYCTAFPRVASISLGALLITLILLWFSVTIYKWTFRG</sequence>
<evidence type="ECO:0000313" key="2">
    <source>
        <dbReference type="EMBL" id="KAF6173980.1"/>
    </source>
</evidence>
<organism evidence="2 3">
    <name type="scientific">Kingdonia uniflora</name>
    <dbReference type="NCBI Taxonomy" id="39325"/>
    <lineage>
        <taxon>Eukaryota</taxon>
        <taxon>Viridiplantae</taxon>
        <taxon>Streptophyta</taxon>
        <taxon>Embryophyta</taxon>
        <taxon>Tracheophyta</taxon>
        <taxon>Spermatophyta</taxon>
        <taxon>Magnoliopsida</taxon>
        <taxon>Ranunculales</taxon>
        <taxon>Circaeasteraceae</taxon>
        <taxon>Kingdonia</taxon>
    </lineage>
</organism>
<feature type="transmembrane region" description="Helical" evidence="1">
    <location>
        <begin position="55"/>
        <end position="77"/>
    </location>
</feature>
<keyword evidence="1" id="KW-1133">Transmembrane helix</keyword>
<keyword evidence="1" id="KW-0472">Membrane</keyword>
<keyword evidence="3" id="KW-1185">Reference proteome</keyword>
<evidence type="ECO:0000313" key="3">
    <source>
        <dbReference type="Proteomes" id="UP000541444"/>
    </source>
</evidence>
<reference evidence="2 3" key="1">
    <citation type="journal article" date="2020" name="IScience">
        <title>Genome Sequencing of the Endangered Kingdonia uniflora (Circaeasteraceae, Ranunculales) Reveals Potential Mechanisms of Evolutionary Specialization.</title>
        <authorList>
            <person name="Sun Y."/>
            <person name="Deng T."/>
            <person name="Zhang A."/>
            <person name="Moore M.J."/>
            <person name="Landis J.B."/>
            <person name="Lin N."/>
            <person name="Zhang H."/>
            <person name="Zhang X."/>
            <person name="Huang J."/>
            <person name="Zhang X."/>
            <person name="Sun H."/>
            <person name="Wang H."/>
        </authorList>
    </citation>
    <scope>NUCLEOTIDE SEQUENCE [LARGE SCALE GENOMIC DNA]</scope>
    <source>
        <strain evidence="2">TB1705</strain>
        <tissue evidence="2">Leaf</tissue>
    </source>
</reference>
<accession>A0A7J7P3R9</accession>
<dbReference type="Proteomes" id="UP000541444">
    <property type="component" value="Unassembled WGS sequence"/>
</dbReference>
<comment type="caution">
    <text evidence="2">The sequence shown here is derived from an EMBL/GenBank/DDBJ whole genome shotgun (WGS) entry which is preliminary data.</text>
</comment>
<evidence type="ECO:0000256" key="1">
    <source>
        <dbReference type="SAM" id="Phobius"/>
    </source>
</evidence>
<keyword evidence="1" id="KW-0812">Transmembrane</keyword>